<dbReference type="EMBL" id="MSFI01000002">
    <property type="protein sequence ID" value="OMP68403.1"/>
    <property type="molecule type" value="Genomic_DNA"/>
</dbReference>
<dbReference type="PROSITE" id="PS51160">
    <property type="entry name" value="ACYLPHOSPHATASE_3"/>
    <property type="match status" value="1"/>
</dbReference>
<protein>
    <recommendedName>
        <fullName evidence="3 5">Acylphosphatase</fullName>
        <ecNumber evidence="2 5">3.6.1.7</ecNumber>
    </recommendedName>
</protein>
<evidence type="ECO:0000256" key="3">
    <source>
        <dbReference type="ARBA" id="ARBA00015991"/>
    </source>
</evidence>
<reference evidence="9 10" key="1">
    <citation type="submission" date="2016-12" db="EMBL/GenBank/DDBJ databases">
        <title>Domibacillus sp. SAB 38T whole genome sequencing.</title>
        <authorList>
            <person name="Verma A."/>
            <person name="Ojha A.K."/>
            <person name="Krishnamurthi S."/>
        </authorList>
    </citation>
    <scope>NUCLEOTIDE SEQUENCE [LARGE SCALE GENOMIC DNA]</scope>
    <source>
        <strain evidence="9 10">SAB 38</strain>
    </source>
</reference>
<evidence type="ECO:0000256" key="2">
    <source>
        <dbReference type="ARBA" id="ARBA00012150"/>
    </source>
</evidence>
<dbReference type="InterPro" id="IPR020456">
    <property type="entry name" value="Acylphosphatase"/>
</dbReference>
<evidence type="ECO:0000259" key="8">
    <source>
        <dbReference type="PROSITE" id="PS51160"/>
    </source>
</evidence>
<keyword evidence="5 6" id="KW-0378">Hydrolase</keyword>
<evidence type="ECO:0000256" key="5">
    <source>
        <dbReference type="PROSITE-ProRule" id="PRU00520"/>
    </source>
</evidence>
<accession>A0A1V2ABN3</accession>
<dbReference type="PROSITE" id="PS00151">
    <property type="entry name" value="ACYLPHOSPHATASE_2"/>
    <property type="match status" value="1"/>
</dbReference>
<dbReference type="GO" id="GO:0003998">
    <property type="term" value="F:acylphosphatase activity"/>
    <property type="evidence" value="ECO:0007669"/>
    <property type="project" value="UniProtKB-EC"/>
</dbReference>
<dbReference type="STRING" id="1714355.BTO28_01935"/>
<dbReference type="PANTHER" id="PTHR47268">
    <property type="entry name" value="ACYLPHOSPHATASE"/>
    <property type="match status" value="1"/>
</dbReference>
<dbReference type="Gene3D" id="3.30.70.100">
    <property type="match status" value="1"/>
</dbReference>
<evidence type="ECO:0000256" key="1">
    <source>
        <dbReference type="ARBA" id="ARBA00005614"/>
    </source>
</evidence>
<comment type="caution">
    <text evidence="9">The sequence shown here is derived from an EMBL/GenBank/DDBJ whole genome shotgun (WGS) entry which is preliminary data.</text>
</comment>
<feature type="domain" description="Acylphosphatase-like" evidence="8">
    <location>
        <begin position="4"/>
        <end position="89"/>
    </location>
</feature>
<feature type="active site" evidence="5">
    <location>
        <position position="37"/>
    </location>
</feature>
<dbReference type="InterPro" id="IPR036046">
    <property type="entry name" value="Acylphosphatase-like_dom_sf"/>
</dbReference>
<proteinExistence type="inferred from homology"/>
<dbReference type="AlphaFoldDB" id="A0A1V2ABN3"/>
<dbReference type="Pfam" id="PF00708">
    <property type="entry name" value="Acylphosphatase"/>
    <property type="match status" value="1"/>
</dbReference>
<dbReference type="InterPro" id="IPR017968">
    <property type="entry name" value="Acylphosphatase_CS"/>
</dbReference>
<dbReference type="InterPro" id="IPR001792">
    <property type="entry name" value="Acylphosphatase-like_dom"/>
</dbReference>
<dbReference type="SUPFAM" id="SSF54975">
    <property type="entry name" value="Acylphosphatase/BLUF domain-like"/>
    <property type="match status" value="1"/>
</dbReference>
<dbReference type="EC" id="3.6.1.7" evidence="2 5"/>
<dbReference type="RefSeq" id="WP_076763545.1">
    <property type="nucleotide sequence ID" value="NZ_MSFI01000002.1"/>
</dbReference>
<feature type="active site" evidence="5">
    <location>
        <position position="19"/>
    </location>
</feature>
<evidence type="ECO:0000256" key="6">
    <source>
        <dbReference type="RuleBase" id="RU000553"/>
    </source>
</evidence>
<dbReference type="Proteomes" id="UP000188613">
    <property type="component" value="Unassembled WGS sequence"/>
</dbReference>
<dbReference type="PANTHER" id="PTHR47268:SF4">
    <property type="entry name" value="ACYLPHOSPHATASE"/>
    <property type="match status" value="1"/>
</dbReference>
<comment type="similarity">
    <text evidence="1 7">Belongs to the acylphosphatase family.</text>
</comment>
<dbReference type="OrthoDB" id="9808093at2"/>
<sequence>MKEAKRLNVSGNVQGVGFRYFAQMTAVEHDITGWAQNLDNGTVAIHAEGSPENLERFIRLLKKGNLFAKVHNLHEESAPLEQSTTFRIK</sequence>
<name>A0A1V2ABN3_9BACI</name>
<evidence type="ECO:0000256" key="4">
    <source>
        <dbReference type="ARBA" id="ARBA00047645"/>
    </source>
</evidence>
<evidence type="ECO:0000313" key="9">
    <source>
        <dbReference type="EMBL" id="OMP68403.1"/>
    </source>
</evidence>
<keyword evidence="10" id="KW-1185">Reference proteome</keyword>
<organism evidence="9 10">
    <name type="scientific">Domibacillus epiphyticus</name>
    <dbReference type="NCBI Taxonomy" id="1714355"/>
    <lineage>
        <taxon>Bacteria</taxon>
        <taxon>Bacillati</taxon>
        <taxon>Bacillota</taxon>
        <taxon>Bacilli</taxon>
        <taxon>Bacillales</taxon>
        <taxon>Bacillaceae</taxon>
        <taxon>Domibacillus</taxon>
    </lineage>
</organism>
<evidence type="ECO:0000256" key="7">
    <source>
        <dbReference type="RuleBase" id="RU004168"/>
    </source>
</evidence>
<dbReference type="PROSITE" id="PS00150">
    <property type="entry name" value="ACYLPHOSPHATASE_1"/>
    <property type="match status" value="1"/>
</dbReference>
<gene>
    <name evidence="9" type="ORF">BTO28_01935</name>
</gene>
<evidence type="ECO:0000313" key="10">
    <source>
        <dbReference type="Proteomes" id="UP000188613"/>
    </source>
</evidence>
<comment type="catalytic activity">
    <reaction evidence="4 5 6">
        <text>an acyl phosphate + H2O = a carboxylate + phosphate + H(+)</text>
        <dbReference type="Rhea" id="RHEA:14965"/>
        <dbReference type="ChEBI" id="CHEBI:15377"/>
        <dbReference type="ChEBI" id="CHEBI:15378"/>
        <dbReference type="ChEBI" id="CHEBI:29067"/>
        <dbReference type="ChEBI" id="CHEBI:43474"/>
        <dbReference type="ChEBI" id="CHEBI:59918"/>
        <dbReference type="EC" id="3.6.1.7"/>
    </reaction>
</comment>